<evidence type="ECO:0000259" key="4">
    <source>
        <dbReference type="Pfam" id="PF00669"/>
    </source>
</evidence>
<evidence type="ECO:0000313" key="6">
    <source>
        <dbReference type="EMBL" id="NCU16699.1"/>
    </source>
</evidence>
<dbReference type="Pfam" id="PF00700">
    <property type="entry name" value="Flagellin_C"/>
    <property type="match status" value="1"/>
</dbReference>
<evidence type="ECO:0000256" key="3">
    <source>
        <dbReference type="ARBA" id="ARBA00023143"/>
    </source>
</evidence>
<comment type="caution">
    <text evidence="6">The sequence shown here is derived from an EMBL/GenBank/DDBJ whole genome shotgun (WGS) entry which is preliminary data.</text>
</comment>
<evidence type="ECO:0000313" key="7">
    <source>
        <dbReference type="Proteomes" id="UP000743899"/>
    </source>
</evidence>
<dbReference type="PANTHER" id="PTHR42792:SF1">
    <property type="entry name" value="FLAGELLAR HOOK-ASSOCIATED PROTEIN 3"/>
    <property type="match status" value="1"/>
</dbReference>
<feature type="domain" description="Flagellin C-terminal" evidence="5">
    <location>
        <begin position="218"/>
        <end position="300"/>
    </location>
</feature>
<dbReference type="Pfam" id="PF00669">
    <property type="entry name" value="Flagellin_N"/>
    <property type="match status" value="1"/>
</dbReference>
<accession>A0ABW9ZZV5</accession>
<gene>
    <name evidence="6" type="primary">flgL</name>
    <name evidence="6" type="ORF">GW534_02785</name>
</gene>
<evidence type="ECO:0000259" key="5">
    <source>
        <dbReference type="Pfam" id="PF00700"/>
    </source>
</evidence>
<proteinExistence type="inferred from homology"/>
<keyword evidence="6" id="KW-0282">Flagellum</keyword>
<dbReference type="EMBL" id="JAACYS010000007">
    <property type="protein sequence ID" value="NCU16699.1"/>
    <property type="molecule type" value="Genomic_DNA"/>
</dbReference>
<dbReference type="RefSeq" id="WP_161919536.1">
    <property type="nucleotide sequence ID" value="NZ_JAACYS010000007.1"/>
</dbReference>
<reference evidence="6 7" key="1">
    <citation type="submission" date="2020-01" db="EMBL/GenBank/DDBJ databases">
        <title>A novel Bacillus sp. from Pasinler.</title>
        <authorList>
            <person name="Adiguzel A."/>
            <person name="Ay H."/>
            <person name="Baltaci M.O."/>
        </authorList>
    </citation>
    <scope>NUCLEOTIDE SEQUENCE [LARGE SCALE GENOMIC DNA]</scope>
    <source>
        <strain evidence="6 7">P1</strain>
    </source>
</reference>
<keyword evidence="7" id="KW-1185">Reference proteome</keyword>
<sequence>MRVTQSMLSTNMLRNLSNSYNKLGKLQEQLTTQKKITRPSDDPVVAMLGIGYRSDLNQVQQFSRNIGEVNNWLDTTDDALAEGISVLQRLRELTVQASNGTYEEGQREAIAVEIEQLQDQLYTIARTQVGDKYIFNGKNTNNVPNVVEATNEAGETYKKVEFTPGTINIEIFDGITIDVNTSGQLLFDDLLSEEGSLSQLINVLKDPNTTDEEIGAFLDYLDGQIDTFLKEQAKVGAKQNRVELMEDRISQQEVTATKILSENEDVDMEKVITELLTQESVHRAALAVGAKIIQPTLVDFLR</sequence>
<feature type="domain" description="Flagellin N-terminal" evidence="4">
    <location>
        <begin position="5"/>
        <end position="140"/>
    </location>
</feature>
<evidence type="ECO:0000256" key="1">
    <source>
        <dbReference type="ARBA" id="ARBA00004365"/>
    </source>
</evidence>
<keyword evidence="6" id="KW-0969">Cilium</keyword>
<dbReference type="InterPro" id="IPR046358">
    <property type="entry name" value="Flagellin_C"/>
</dbReference>
<comment type="similarity">
    <text evidence="2">Belongs to the bacterial flagellin family.</text>
</comment>
<dbReference type="PANTHER" id="PTHR42792">
    <property type="entry name" value="FLAGELLIN"/>
    <property type="match status" value="1"/>
</dbReference>
<protein>
    <submittedName>
        <fullName evidence="6">Flagellar hook-associated protein FlgL</fullName>
    </submittedName>
</protein>
<dbReference type="NCBIfam" id="TIGR02550">
    <property type="entry name" value="flagell_flgL"/>
    <property type="match status" value="1"/>
</dbReference>
<evidence type="ECO:0000256" key="2">
    <source>
        <dbReference type="ARBA" id="ARBA00005709"/>
    </source>
</evidence>
<dbReference type="Proteomes" id="UP000743899">
    <property type="component" value="Unassembled WGS sequence"/>
</dbReference>
<dbReference type="InterPro" id="IPR001029">
    <property type="entry name" value="Flagellin_N"/>
</dbReference>
<dbReference type="SUPFAM" id="SSF64518">
    <property type="entry name" value="Phase 1 flagellin"/>
    <property type="match status" value="1"/>
</dbReference>
<comment type="subcellular location">
    <subcellularLocation>
        <location evidence="1">Bacterial flagellum</location>
    </subcellularLocation>
</comment>
<name>A0ABW9ZZV5_9BACI</name>
<keyword evidence="3" id="KW-0975">Bacterial flagellum</keyword>
<dbReference type="Gene3D" id="1.20.1330.10">
    <property type="entry name" value="f41 fragment of flagellin, N-terminal domain"/>
    <property type="match status" value="1"/>
</dbReference>
<dbReference type="InterPro" id="IPR001492">
    <property type="entry name" value="Flagellin"/>
</dbReference>
<organism evidence="6 7">
    <name type="scientific">Pallidibacillus pasinlerensis</name>
    <dbReference type="NCBI Taxonomy" id="2703818"/>
    <lineage>
        <taxon>Bacteria</taxon>
        <taxon>Bacillati</taxon>
        <taxon>Bacillota</taxon>
        <taxon>Bacilli</taxon>
        <taxon>Bacillales</taxon>
        <taxon>Bacillaceae</taxon>
        <taxon>Pallidibacillus</taxon>
    </lineage>
</organism>
<dbReference type="InterPro" id="IPR013384">
    <property type="entry name" value="Flagell_FlgL"/>
</dbReference>
<keyword evidence="6" id="KW-0966">Cell projection</keyword>